<reference evidence="7 8" key="1">
    <citation type="submission" date="2021-03" db="EMBL/GenBank/DDBJ databases">
        <authorList>
            <person name="Grouzdev D.S."/>
        </authorList>
    </citation>
    <scope>NUCLEOTIDE SEQUENCE [LARGE SCALE GENOMIC DNA]</scope>
    <source>
        <strain evidence="7 8">M50-1</strain>
    </source>
</reference>
<comment type="catalytic activity">
    <reaction evidence="4">
        <text>a 2'-deoxyadenosine in DNA + S-adenosyl-L-methionine = an N(6)-methyl-2'-deoxyadenosine in DNA + S-adenosyl-L-homocysteine + H(+)</text>
        <dbReference type="Rhea" id="RHEA:15197"/>
        <dbReference type="Rhea" id="RHEA-COMP:12418"/>
        <dbReference type="Rhea" id="RHEA-COMP:12419"/>
        <dbReference type="ChEBI" id="CHEBI:15378"/>
        <dbReference type="ChEBI" id="CHEBI:57856"/>
        <dbReference type="ChEBI" id="CHEBI:59789"/>
        <dbReference type="ChEBI" id="CHEBI:90615"/>
        <dbReference type="ChEBI" id="CHEBI:90616"/>
        <dbReference type="EC" id="2.1.1.72"/>
    </reaction>
</comment>
<evidence type="ECO:0000256" key="1">
    <source>
        <dbReference type="ARBA" id="ARBA00011900"/>
    </source>
</evidence>
<dbReference type="Pfam" id="PF18135">
    <property type="entry name" value="Type_ISP_C"/>
    <property type="match status" value="1"/>
</dbReference>
<dbReference type="SUPFAM" id="SSF53335">
    <property type="entry name" value="S-adenosyl-L-methionine-dependent methyltransferases"/>
    <property type="match status" value="1"/>
</dbReference>
<evidence type="ECO:0000313" key="7">
    <source>
        <dbReference type="EMBL" id="MBP1465378.1"/>
    </source>
</evidence>
<evidence type="ECO:0000259" key="6">
    <source>
        <dbReference type="Pfam" id="PF18135"/>
    </source>
</evidence>
<evidence type="ECO:0000259" key="5">
    <source>
        <dbReference type="Pfam" id="PF02384"/>
    </source>
</evidence>
<dbReference type="GO" id="GO:0008168">
    <property type="term" value="F:methyltransferase activity"/>
    <property type="evidence" value="ECO:0007669"/>
    <property type="project" value="UniProtKB-KW"/>
</dbReference>
<dbReference type="InterPro" id="IPR041635">
    <property type="entry name" value="Type_ISP_LLaBIII_C"/>
</dbReference>
<evidence type="ECO:0000256" key="3">
    <source>
        <dbReference type="ARBA" id="ARBA00022679"/>
    </source>
</evidence>
<dbReference type="InterPro" id="IPR003356">
    <property type="entry name" value="DNA_methylase_A-5"/>
</dbReference>
<dbReference type="InterPro" id="IPR029063">
    <property type="entry name" value="SAM-dependent_MTases_sf"/>
</dbReference>
<proteinExistence type="predicted"/>
<dbReference type="GO" id="GO:0032259">
    <property type="term" value="P:methylation"/>
    <property type="evidence" value="ECO:0007669"/>
    <property type="project" value="UniProtKB-KW"/>
</dbReference>
<dbReference type="EMBL" id="SIJK02000008">
    <property type="protein sequence ID" value="MBP1465378.1"/>
    <property type="molecule type" value="Genomic_DNA"/>
</dbReference>
<dbReference type="PRINTS" id="PR00507">
    <property type="entry name" value="N12N6MTFRASE"/>
</dbReference>
<evidence type="ECO:0000256" key="4">
    <source>
        <dbReference type="ARBA" id="ARBA00047942"/>
    </source>
</evidence>
<feature type="domain" description="Type ISP restriction-modification enzyme LLaBIII C-terminal specificity" evidence="6">
    <location>
        <begin position="715"/>
        <end position="1080"/>
    </location>
</feature>
<dbReference type="RefSeq" id="WP_135477425.1">
    <property type="nucleotide sequence ID" value="NZ_SIJK02000008.1"/>
</dbReference>
<dbReference type="EC" id="2.1.1.72" evidence="1"/>
<dbReference type="InterPro" id="IPR050953">
    <property type="entry name" value="N4_N6_ade-DNA_methylase"/>
</dbReference>
<keyword evidence="3" id="KW-0808">Transferase</keyword>
<comment type="caution">
    <text evidence="7">The sequence shown here is derived from an EMBL/GenBank/DDBJ whole genome shotgun (WGS) entry which is preliminary data.</text>
</comment>
<evidence type="ECO:0000256" key="2">
    <source>
        <dbReference type="ARBA" id="ARBA00022603"/>
    </source>
</evidence>
<dbReference type="Proteomes" id="UP001193081">
    <property type="component" value="Unassembled WGS sequence"/>
</dbReference>
<dbReference type="PANTHER" id="PTHR33841:SF1">
    <property type="entry name" value="DNA METHYLTRANSFERASE A"/>
    <property type="match status" value="1"/>
</dbReference>
<dbReference type="PANTHER" id="PTHR33841">
    <property type="entry name" value="DNA METHYLTRANSFERASE YEEA-RELATED"/>
    <property type="match status" value="1"/>
</dbReference>
<keyword evidence="2 7" id="KW-0489">Methyltransferase</keyword>
<keyword evidence="8" id="KW-1185">Reference proteome</keyword>
<dbReference type="Gene3D" id="3.40.50.150">
    <property type="entry name" value="Vaccinia Virus protein VP39"/>
    <property type="match status" value="1"/>
</dbReference>
<organism evidence="7 8">
    <name type="scientific">Candidatus Chloroploca mongolica</name>
    <dbReference type="NCBI Taxonomy" id="2528176"/>
    <lineage>
        <taxon>Bacteria</taxon>
        <taxon>Bacillati</taxon>
        <taxon>Chloroflexota</taxon>
        <taxon>Chloroflexia</taxon>
        <taxon>Chloroflexales</taxon>
        <taxon>Chloroflexineae</taxon>
        <taxon>Oscillochloridaceae</taxon>
        <taxon>Candidatus Chloroploca</taxon>
    </lineage>
</organism>
<accession>A0ABS4D7H5</accession>
<dbReference type="Pfam" id="PF02384">
    <property type="entry name" value="N6_Mtase"/>
    <property type="match status" value="1"/>
</dbReference>
<name>A0ABS4D7H5_9CHLR</name>
<feature type="domain" description="DNA methylase adenine-specific" evidence="5">
    <location>
        <begin position="328"/>
        <end position="422"/>
    </location>
</feature>
<protein>
    <recommendedName>
        <fullName evidence="1">site-specific DNA-methyltransferase (adenine-specific)</fullName>
        <ecNumber evidence="1">2.1.1.72</ecNumber>
    </recommendedName>
</protein>
<evidence type="ECO:0000313" key="8">
    <source>
        <dbReference type="Proteomes" id="UP001193081"/>
    </source>
</evidence>
<gene>
    <name evidence="7" type="ORF">EYB53_006640</name>
</gene>
<sequence>MDIVATYLRDLRDIRSSGSAVKETSFYPALSTLLNAVGAELRPRVRCVLTLKNRGAGIPDGGLFTADQIGRHAPSDAFPAPLPARGVLEVKGAGDDVAAIARSPQVQKYLDGYGQVLVTNYRDFVLVGRDAHGRPLPQERYRLAATEAEFWAQVADPVVFAAIHRERLVEYLKRVLLAAAPLTSPADVAWFLASYARDARMRVEHSQLPALKQVRKALEEALGISFNEQRGDHFFRSTLIQTLFYGVFSAWVLWHHEDPERSDSFDWRLAQYYLHVPVLQALFSQISTPQRLRPLGLMEVLDWTGAALNRVERGAFFARFDTGHAVQYFYEPFLEAFDPELRKDLGVWYTPPEVVRYMVARVDAALRDELGVADGLADPSVIVLDPCTGTGAYVAEVLRQIAATLRARGEDALLGQDVKRAALSRVFGFELLPAPFVVAHLQIGLLLQQLGAPLADDERVGVYLTNALTGWEPPDDPKQAVQLRFPGLPELQDERDQAEQIKRGAPILVILGNPPYSGYAGIARIEEERDLSHAYRTTKRAPAPQGQGLNDLYVRFFRMAERQIVETSRRGVVCYISNYSWLDGLSFTGMRERYLEVFDRIWIDSLNGDKYRTGKLTPDGQPDPSVFSTDFNREGIQVGTAIALMVRRGPQPKEAAIAFRNFWGREKRTELDTAATKPDTTAAYQLLDPPAPLGFPFQPAQVQADYLNWPLLPNLFPASFPGVKTSRDDVLVAIDRERLIERMRQYFDAQISHAEMARIAPGVMEPGARFDPIATRDYLCKRGFLHQNIVRYCYRPFDVRWLYWEPETKLLDEKRSDYFPHVFAGNVFLFTTGRTRKDEIEPALPIRILSDLNCMDSGSRGFPLYLKTPLFDSESPGGESVNLSTTARKYISEHSLSASHLFYHCLAILHSSQYRNENRDALRGDWPRIPLPATSAALLTSAELGRQIAALLDSEHPVAGVTSGAPRDELRPIGILSIIGGGQINPSAGDLDLTAGWGYAGRGGITMPGKGRVVERAASEGESCPALGLAAGGTTLDIYLNDRVYWRNIPPNIWAYTIGGYQVLKKWLSYRERPLLGRSLSIDEAREVRDIARRIAAILLLEPTLDANYRAVTEATHGWK</sequence>